<feature type="signal peptide" evidence="1">
    <location>
        <begin position="1"/>
        <end position="20"/>
    </location>
</feature>
<dbReference type="AlphaFoldDB" id="A0ABD3G8H2"/>
<feature type="chain" id="PRO_5044770426" evidence="1">
    <location>
        <begin position="21"/>
        <end position="175"/>
    </location>
</feature>
<dbReference type="Proteomes" id="UP001633002">
    <property type="component" value="Unassembled WGS sequence"/>
</dbReference>
<dbReference type="Gene3D" id="3.20.20.300">
    <property type="entry name" value="Glycoside hydrolase, family 3, N-terminal domain"/>
    <property type="match status" value="1"/>
</dbReference>
<organism evidence="2 3">
    <name type="scientific">Riccia sorocarpa</name>
    <dbReference type="NCBI Taxonomy" id="122646"/>
    <lineage>
        <taxon>Eukaryota</taxon>
        <taxon>Viridiplantae</taxon>
        <taxon>Streptophyta</taxon>
        <taxon>Embryophyta</taxon>
        <taxon>Marchantiophyta</taxon>
        <taxon>Marchantiopsida</taxon>
        <taxon>Marchantiidae</taxon>
        <taxon>Marchantiales</taxon>
        <taxon>Ricciaceae</taxon>
        <taxon>Riccia</taxon>
    </lineage>
</organism>
<keyword evidence="1" id="KW-0732">Signal</keyword>
<accession>A0ABD3G8H2</accession>
<name>A0ABD3G8H2_9MARC</name>
<keyword evidence="3" id="KW-1185">Reference proteome</keyword>
<proteinExistence type="predicted"/>
<evidence type="ECO:0000313" key="2">
    <source>
        <dbReference type="EMBL" id="KAL3675435.1"/>
    </source>
</evidence>
<gene>
    <name evidence="2" type="ORF">R1sor_025383</name>
</gene>
<comment type="caution">
    <text evidence="2">The sequence shown here is derived from an EMBL/GenBank/DDBJ whole genome shotgun (WGS) entry which is preliminary data.</text>
</comment>
<evidence type="ECO:0000256" key="1">
    <source>
        <dbReference type="SAM" id="SignalP"/>
    </source>
</evidence>
<reference evidence="2 3" key="1">
    <citation type="submission" date="2024-09" db="EMBL/GenBank/DDBJ databases">
        <title>Chromosome-scale assembly of Riccia sorocarpa.</title>
        <authorList>
            <person name="Paukszto L."/>
        </authorList>
    </citation>
    <scope>NUCLEOTIDE SEQUENCE [LARGE SCALE GENOMIC DNA]</scope>
    <source>
        <strain evidence="2">LP-2024</strain>
        <tissue evidence="2">Aerial parts of the thallus</tissue>
    </source>
</reference>
<protein>
    <submittedName>
        <fullName evidence="2">Uncharacterized protein</fullName>
    </submittedName>
</protein>
<sequence>MEALPNRMIVLLLTLSGSGGVRRPTSRGEVRISSTSEGLYRLLQQISSTSFILCAWRHAWKLSDDDTFLSESEKALSGSPEPFGMRTSFYIFQTSRVEADFTFFASTSVHHESIPFAGTTTFSRSVDLDCTRDPDFMETDGAATSLEVRATGVSYVLALNVAVNSRYDLQTGYMV</sequence>
<evidence type="ECO:0000313" key="3">
    <source>
        <dbReference type="Proteomes" id="UP001633002"/>
    </source>
</evidence>
<dbReference type="EMBL" id="JBJQOH010000008">
    <property type="protein sequence ID" value="KAL3675435.1"/>
    <property type="molecule type" value="Genomic_DNA"/>
</dbReference>
<dbReference type="InterPro" id="IPR036962">
    <property type="entry name" value="Glyco_hydro_3_N_sf"/>
</dbReference>